<dbReference type="Proteomes" id="UP000087171">
    <property type="component" value="Chromosome Ca6"/>
</dbReference>
<dbReference type="GO" id="GO:0046872">
    <property type="term" value="F:metal ion binding"/>
    <property type="evidence" value="ECO:0007669"/>
    <property type="project" value="InterPro"/>
</dbReference>
<dbReference type="RefSeq" id="XP_004504935.1">
    <property type="nucleotide sequence ID" value="XM_004504878.3"/>
</dbReference>
<dbReference type="PANTHER" id="PTHR46119:SF8">
    <property type="entry name" value="OS08G0405700 PROTEIN"/>
    <property type="match status" value="1"/>
</dbReference>
<dbReference type="OrthoDB" id="689350at2759"/>
<dbReference type="CDD" id="cd00371">
    <property type="entry name" value="HMA"/>
    <property type="match status" value="1"/>
</dbReference>
<dbReference type="PaxDb" id="3827-XP_004504935.1"/>
<gene>
    <name evidence="3" type="primary">LOC101489107</name>
</gene>
<dbReference type="STRING" id="3827.A0A1S2YHM3"/>
<reference evidence="3" key="2">
    <citation type="submission" date="2025-08" db="UniProtKB">
        <authorList>
            <consortium name="RefSeq"/>
        </authorList>
    </citation>
    <scope>IDENTIFICATION</scope>
    <source>
        <tissue evidence="3">Etiolated seedlings</tissue>
    </source>
</reference>
<organism evidence="2 3">
    <name type="scientific">Cicer arietinum</name>
    <name type="common">Chickpea</name>
    <name type="synonym">Garbanzo</name>
    <dbReference type="NCBI Taxonomy" id="3827"/>
    <lineage>
        <taxon>Eukaryota</taxon>
        <taxon>Viridiplantae</taxon>
        <taxon>Streptophyta</taxon>
        <taxon>Embryophyta</taxon>
        <taxon>Tracheophyta</taxon>
        <taxon>Spermatophyta</taxon>
        <taxon>Magnoliopsida</taxon>
        <taxon>eudicotyledons</taxon>
        <taxon>Gunneridae</taxon>
        <taxon>Pentapetalae</taxon>
        <taxon>rosids</taxon>
        <taxon>fabids</taxon>
        <taxon>Fabales</taxon>
        <taxon>Fabaceae</taxon>
        <taxon>Papilionoideae</taxon>
        <taxon>50 kb inversion clade</taxon>
        <taxon>NPAAA clade</taxon>
        <taxon>Hologalegina</taxon>
        <taxon>IRL clade</taxon>
        <taxon>Cicereae</taxon>
        <taxon>Cicer</taxon>
    </lineage>
</organism>
<protein>
    <submittedName>
        <fullName evidence="3">Heavy metal-associated isoprenylated plant protein 3-like</fullName>
    </submittedName>
</protein>
<feature type="domain" description="HMA" evidence="1">
    <location>
        <begin position="95"/>
        <end position="161"/>
    </location>
</feature>
<reference evidence="2" key="1">
    <citation type="journal article" date="2013" name="Nat. Biotechnol.">
        <title>Draft genome sequence of chickpea (Cicer arietinum) provides a resource for trait improvement.</title>
        <authorList>
            <person name="Varshney R.K."/>
            <person name="Song C."/>
            <person name="Saxena R.K."/>
            <person name="Azam S."/>
            <person name="Yu S."/>
            <person name="Sharpe A.G."/>
            <person name="Cannon S."/>
            <person name="Baek J."/>
            <person name="Rosen B.D."/>
            <person name="Tar'an B."/>
            <person name="Millan T."/>
            <person name="Zhang X."/>
            <person name="Ramsay L.D."/>
            <person name="Iwata A."/>
            <person name="Wang Y."/>
            <person name="Nelson W."/>
            <person name="Farmer A.D."/>
            <person name="Gaur P.M."/>
            <person name="Soderlund C."/>
            <person name="Penmetsa R.V."/>
            <person name="Xu C."/>
            <person name="Bharti A.K."/>
            <person name="He W."/>
            <person name="Winter P."/>
            <person name="Zhao S."/>
            <person name="Hane J.K."/>
            <person name="Carrasquilla-Garcia N."/>
            <person name="Condie J.A."/>
            <person name="Upadhyaya H.D."/>
            <person name="Luo M.C."/>
            <person name="Thudi M."/>
            <person name="Gowda C.L."/>
            <person name="Singh N.P."/>
            <person name="Lichtenzveig J."/>
            <person name="Gali K.K."/>
            <person name="Rubio J."/>
            <person name="Nadarajan N."/>
            <person name="Dolezel J."/>
            <person name="Bansal K.C."/>
            <person name="Xu X."/>
            <person name="Edwards D."/>
            <person name="Zhang G."/>
            <person name="Kahl G."/>
            <person name="Gil J."/>
            <person name="Singh K.B."/>
            <person name="Datta S.K."/>
            <person name="Jackson S.A."/>
            <person name="Wang J."/>
            <person name="Cook D.R."/>
        </authorList>
    </citation>
    <scope>NUCLEOTIDE SEQUENCE [LARGE SCALE GENOMIC DNA]</scope>
    <source>
        <strain evidence="2">cv. CDC Frontier</strain>
    </source>
</reference>
<dbReference type="Gene3D" id="3.30.70.100">
    <property type="match status" value="1"/>
</dbReference>
<evidence type="ECO:0000259" key="1">
    <source>
        <dbReference type="PROSITE" id="PS50846"/>
    </source>
</evidence>
<dbReference type="Pfam" id="PF00403">
    <property type="entry name" value="HMA"/>
    <property type="match status" value="1"/>
</dbReference>
<dbReference type="AlphaFoldDB" id="A0A1S2YHM3"/>
<name>A0A1S2YHM3_CICAR</name>
<dbReference type="GeneID" id="101489107"/>
<dbReference type="PANTHER" id="PTHR46119">
    <property type="entry name" value="OS08G0405700 PROTEIN"/>
    <property type="match status" value="1"/>
</dbReference>
<dbReference type="eggNOG" id="KOG1603">
    <property type="taxonomic scope" value="Eukaryota"/>
</dbReference>
<dbReference type="SUPFAM" id="SSF55008">
    <property type="entry name" value="HMA, heavy metal-associated domain"/>
    <property type="match status" value="1"/>
</dbReference>
<keyword evidence="2" id="KW-1185">Reference proteome</keyword>
<proteinExistence type="predicted"/>
<accession>A0A1S2YHM3</accession>
<sequence length="163" mass="18386">MMNLKTSNKKVMRRGFMCHSQSSTAVCMSTRESHTVVVPKRIEKSVSFDDTRLNINFAKYSKLVDSPNIMLKEKGQDYQAIEPRELHKTPTDNVFQVVVMRVAIHCQGCAGKVKKHLSKMEGVTSFSIDVESKRVTVMGHVSPVEVVESISKVKRAELWTTPC</sequence>
<dbReference type="PROSITE" id="PS50846">
    <property type="entry name" value="HMA_2"/>
    <property type="match status" value="1"/>
</dbReference>
<dbReference type="InterPro" id="IPR044526">
    <property type="entry name" value="NAKR1-3"/>
</dbReference>
<dbReference type="InterPro" id="IPR036163">
    <property type="entry name" value="HMA_dom_sf"/>
</dbReference>
<evidence type="ECO:0000313" key="3">
    <source>
        <dbReference type="RefSeq" id="XP_004504935.1"/>
    </source>
</evidence>
<dbReference type="KEGG" id="cam:101489107"/>
<dbReference type="InterPro" id="IPR006121">
    <property type="entry name" value="HMA_dom"/>
</dbReference>
<evidence type="ECO:0000313" key="2">
    <source>
        <dbReference type="Proteomes" id="UP000087171"/>
    </source>
</evidence>